<proteinExistence type="predicted"/>
<protein>
    <submittedName>
        <fullName evidence="2">Glyoxalase/bleomycin resistance protein/dioxygenase</fullName>
    </submittedName>
</protein>
<dbReference type="Pfam" id="PF00903">
    <property type="entry name" value="Glyoxalase"/>
    <property type="match status" value="1"/>
</dbReference>
<dbReference type="InterPro" id="IPR029068">
    <property type="entry name" value="Glyas_Bleomycin-R_OHBP_Dase"/>
</dbReference>
<dbReference type="EMBL" id="CZKB01000004">
    <property type="protein sequence ID" value="CUR56967.1"/>
    <property type="molecule type" value="Genomic_DNA"/>
</dbReference>
<organism evidence="2">
    <name type="scientific">metagenome</name>
    <dbReference type="NCBI Taxonomy" id="256318"/>
    <lineage>
        <taxon>unclassified sequences</taxon>
        <taxon>metagenomes</taxon>
    </lineage>
</organism>
<dbReference type="InterPro" id="IPR004360">
    <property type="entry name" value="Glyas_Fos-R_dOase_dom"/>
</dbReference>
<dbReference type="Gene3D" id="3.10.180.10">
    <property type="entry name" value="2,3-Dihydroxybiphenyl 1,2-Dioxygenase, domain 1"/>
    <property type="match status" value="1"/>
</dbReference>
<feature type="domain" description="VOC" evidence="1">
    <location>
        <begin position="6"/>
        <end position="126"/>
    </location>
</feature>
<evidence type="ECO:0000313" key="2">
    <source>
        <dbReference type="EMBL" id="CUR56967.1"/>
    </source>
</evidence>
<dbReference type="PROSITE" id="PS51819">
    <property type="entry name" value="VOC"/>
    <property type="match status" value="1"/>
</dbReference>
<name>A0A2P2C4J0_9ZZZZ</name>
<reference evidence="2" key="1">
    <citation type="submission" date="2015-08" db="EMBL/GenBank/DDBJ databases">
        <authorList>
            <person name="Babu N.S."/>
            <person name="Beckwith C.J."/>
            <person name="Beseler K.G."/>
            <person name="Brison A."/>
            <person name="Carone J.V."/>
            <person name="Caskin T.P."/>
            <person name="Diamond M."/>
            <person name="Durham M.E."/>
            <person name="Foxe J.M."/>
            <person name="Go M."/>
            <person name="Henderson B.A."/>
            <person name="Jones I.B."/>
            <person name="McGettigan J.A."/>
            <person name="Micheletti S.J."/>
            <person name="Nasrallah M.E."/>
            <person name="Ortiz D."/>
            <person name="Piller C.R."/>
            <person name="Privatt S.R."/>
            <person name="Schneider S.L."/>
            <person name="Sharp S."/>
            <person name="Smith T.C."/>
            <person name="Stanton J.D."/>
            <person name="Ullery H.E."/>
            <person name="Wilson R.J."/>
            <person name="Serrano M.G."/>
            <person name="Buck G."/>
            <person name="Lee V."/>
            <person name="Wang Y."/>
            <person name="Carvalho R."/>
            <person name="Voegtly L."/>
            <person name="Shi R."/>
            <person name="Duckworth R."/>
            <person name="Johnson A."/>
            <person name="Loviza R."/>
            <person name="Walstead R."/>
            <person name="Shah Z."/>
            <person name="Kiflezghi M."/>
            <person name="Wade K."/>
            <person name="Ball S.L."/>
            <person name="Bradley K.W."/>
            <person name="Asai D.J."/>
            <person name="Bowman C.A."/>
            <person name="Russell D.A."/>
            <person name="Pope W.H."/>
            <person name="Jacobs-Sera D."/>
            <person name="Hendrix R.W."/>
            <person name="Hatfull G.F."/>
        </authorList>
    </citation>
    <scope>NUCLEOTIDE SEQUENCE</scope>
</reference>
<keyword evidence="2" id="KW-0223">Dioxygenase</keyword>
<gene>
    <name evidence="2" type="ORF">NOCA1120294</name>
</gene>
<dbReference type="InterPro" id="IPR037523">
    <property type="entry name" value="VOC_core"/>
</dbReference>
<sequence>MALTHRAVAMMMPVTDVDRSRRFYSESLGLDYTGTNDEGSAVYALDGGSTLVLLPRPDSRPSESTAMSFEVDDIHTEISDLEQRGVVFDDYDLPDLTTVDHVCVLGAEKAAWFKDPDGNVLCLHQQT</sequence>
<dbReference type="SUPFAM" id="SSF54593">
    <property type="entry name" value="Glyoxalase/Bleomycin resistance protein/Dihydroxybiphenyl dioxygenase"/>
    <property type="match status" value="1"/>
</dbReference>
<keyword evidence="2" id="KW-0560">Oxidoreductase</keyword>
<evidence type="ECO:0000259" key="1">
    <source>
        <dbReference type="PROSITE" id="PS51819"/>
    </source>
</evidence>
<dbReference type="GO" id="GO:0051213">
    <property type="term" value="F:dioxygenase activity"/>
    <property type="evidence" value="ECO:0007669"/>
    <property type="project" value="UniProtKB-KW"/>
</dbReference>
<accession>A0A2P2C4J0</accession>
<dbReference type="AlphaFoldDB" id="A0A2P2C4J0"/>